<evidence type="ECO:0000256" key="2">
    <source>
        <dbReference type="ARBA" id="ARBA00022723"/>
    </source>
</evidence>
<sequence length="204" mass="22603">MADIIYTLCGGTYINITNKCPCRCTFCIRSQGNAVGDAENLWFYGNEPSLDEIKKAVDAYGFEKIDSVCFCGYGEPTERLDVLIATANYLRTINPSIKIRINTNGLSDLINGRSTAKEIGEAFDIVSVSLNDPDSDSYDAVTRNIYPTKAFPALLEFTKECAKYCPEVHMSVVDVIGEENIEKSRKLAESLGAKFICRSFDEGR</sequence>
<keyword evidence="3" id="KW-0408">Iron</keyword>
<dbReference type="EMBL" id="FUWW01000005">
    <property type="protein sequence ID" value="SJZ46667.1"/>
    <property type="molecule type" value="Genomic_DNA"/>
</dbReference>
<evidence type="ECO:0000256" key="4">
    <source>
        <dbReference type="ARBA" id="ARBA00023014"/>
    </source>
</evidence>
<dbReference type="RefSeq" id="WP_078768138.1">
    <property type="nucleotide sequence ID" value="NZ_FUWW01000005.1"/>
</dbReference>
<dbReference type="Pfam" id="PF04055">
    <property type="entry name" value="Radical_SAM"/>
    <property type="match status" value="1"/>
</dbReference>
<keyword evidence="1" id="KW-0949">S-adenosyl-L-methionine</keyword>
<dbReference type="GO" id="GO:0051536">
    <property type="term" value="F:iron-sulfur cluster binding"/>
    <property type="evidence" value="ECO:0007669"/>
    <property type="project" value="UniProtKB-KW"/>
</dbReference>
<dbReference type="InterPro" id="IPR050377">
    <property type="entry name" value="Radical_SAM_PqqE_MftC-like"/>
</dbReference>
<dbReference type="STRING" id="290054.SAMN02745114_00645"/>
<evidence type="ECO:0000259" key="5">
    <source>
        <dbReference type="PROSITE" id="PS51918"/>
    </source>
</evidence>
<gene>
    <name evidence="6" type="ORF">SAMN02745114_00645</name>
</gene>
<dbReference type="GO" id="GO:0046872">
    <property type="term" value="F:metal ion binding"/>
    <property type="evidence" value="ECO:0007669"/>
    <property type="project" value="UniProtKB-KW"/>
</dbReference>
<keyword evidence="4" id="KW-0411">Iron-sulfur</keyword>
<dbReference type="PANTHER" id="PTHR11228:SF7">
    <property type="entry name" value="PQQA PEPTIDE CYCLASE"/>
    <property type="match status" value="1"/>
</dbReference>
<dbReference type="GO" id="GO:0003824">
    <property type="term" value="F:catalytic activity"/>
    <property type="evidence" value="ECO:0007669"/>
    <property type="project" value="InterPro"/>
</dbReference>
<dbReference type="NCBIfam" id="TIGR04038">
    <property type="entry name" value="tatD_link_rSAM"/>
    <property type="match status" value="1"/>
</dbReference>
<dbReference type="SFLD" id="SFLDG01111">
    <property type="entry name" value="Uncharacterised_Radical_SAM_Su"/>
    <property type="match status" value="1"/>
</dbReference>
<evidence type="ECO:0000313" key="7">
    <source>
        <dbReference type="Proteomes" id="UP000190657"/>
    </source>
</evidence>
<dbReference type="CDD" id="cd01335">
    <property type="entry name" value="Radical_SAM"/>
    <property type="match status" value="1"/>
</dbReference>
<dbReference type="InterPro" id="IPR013785">
    <property type="entry name" value="Aldolase_TIM"/>
</dbReference>
<dbReference type="Gene3D" id="3.20.20.70">
    <property type="entry name" value="Aldolase class I"/>
    <property type="match status" value="1"/>
</dbReference>
<organism evidence="6 7">
    <name type="scientific">Eubacterium coprostanoligenes</name>
    <dbReference type="NCBI Taxonomy" id="290054"/>
    <lineage>
        <taxon>Bacteria</taxon>
        <taxon>Bacillati</taxon>
        <taxon>Bacillota</taxon>
        <taxon>Clostridia</taxon>
        <taxon>Eubacteriales</taxon>
        <taxon>Eubacteriaceae</taxon>
        <taxon>Eubacterium</taxon>
    </lineage>
</organism>
<dbReference type="SUPFAM" id="SSF102114">
    <property type="entry name" value="Radical SAM enzymes"/>
    <property type="match status" value="1"/>
</dbReference>
<dbReference type="AlphaFoldDB" id="A0A1T4KWH8"/>
<dbReference type="PROSITE" id="PS51918">
    <property type="entry name" value="RADICAL_SAM"/>
    <property type="match status" value="1"/>
</dbReference>
<feature type="domain" description="Radical SAM core" evidence="5">
    <location>
        <begin position="6"/>
        <end position="204"/>
    </location>
</feature>
<dbReference type="InterPro" id="IPR023821">
    <property type="entry name" value="rSAM_TatD-assoc"/>
</dbReference>
<name>A0A1T4KWH8_9FIRM</name>
<proteinExistence type="predicted"/>
<dbReference type="InterPro" id="IPR007197">
    <property type="entry name" value="rSAM"/>
</dbReference>
<dbReference type="Proteomes" id="UP000190657">
    <property type="component" value="Unassembled WGS sequence"/>
</dbReference>
<dbReference type="SFLD" id="SFLDS00029">
    <property type="entry name" value="Radical_SAM"/>
    <property type="match status" value="1"/>
</dbReference>
<keyword evidence="2" id="KW-0479">Metal-binding</keyword>
<accession>A0A1T4KWH8</accession>
<keyword evidence="7" id="KW-1185">Reference proteome</keyword>
<evidence type="ECO:0000256" key="1">
    <source>
        <dbReference type="ARBA" id="ARBA00022691"/>
    </source>
</evidence>
<dbReference type="InterPro" id="IPR058240">
    <property type="entry name" value="rSAM_sf"/>
</dbReference>
<protein>
    <submittedName>
        <fullName evidence="6">Radical SAM protein, TatD family-associated</fullName>
    </submittedName>
</protein>
<evidence type="ECO:0000313" key="6">
    <source>
        <dbReference type="EMBL" id="SJZ46667.1"/>
    </source>
</evidence>
<evidence type="ECO:0000256" key="3">
    <source>
        <dbReference type="ARBA" id="ARBA00023004"/>
    </source>
</evidence>
<dbReference type="OrthoDB" id="6258756at2"/>
<dbReference type="PANTHER" id="PTHR11228">
    <property type="entry name" value="RADICAL SAM DOMAIN PROTEIN"/>
    <property type="match status" value="1"/>
</dbReference>
<reference evidence="6 7" key="1">
    <citation type="submission" date="2017-02" db="EMBL/GenBank/DDBJ databases">
        <authorList>
            <person name="Peterson S.W."/>
        </authorList>
    </citation>
    <scope>NUCLEOTIDE SEQUENCE [LARGE SCALE GENOMIC DNA]</scope>
    <source>
        <strain evidence="6 7">ATCC 51222</strain>
    </source>
</reference>